<name>A0A0S4S3M5_CAMHY</name>
<keyword evidence="6" id="KW-0032">Aminotransferase</keyword>
<dbReference type="PIRSF" id="PIRSF000390">
    <property type="entry name" value="PLP_StrS"/>
    <property type="match status" value="1"/>
</dbReference>
<protein>
    <submittedName>
        <fullName evidence="6">DegT/DnrJ/EryC1/StrS aminotransferase</fullName>
        <ecNumber evidence="6">2.6.1.87</ecNumber>
    </submittedName>
</protein>
<comment type="caution">
    <text evidence="6">The sequence shown here is derived from an EMBL/GenBank/DDBJ whole genome shotgun (WGS) entry which is preliminary data.</text>
</comment>
<dbReference type="InterPro" id="IPR015421">
    <property type="entry name" value="PyrdxlP-dep_Trfase_major"/>
</dbReference>
<evidence type="ECO:0000256" key="4">
    <source>
        <dbReference type="PIRSR" id="PIRSR000390-2"/>
    </source>
</evidence>
<feature type="modified residue" description="N6-(pyridoxal phosphate)lysine" evidence="4">
    <location>
        <position position="184"/>
    </location>
</feature>
<dbReference type="CDD" id="cd00616">
    <property type="entry name" value="AHBA_syn"/>
    <property type="match status" value="1"/>
</dbReference>
<gene>
    <name evidence="6" type="primary">arnB_4</name>
    <name evidence="6" type="ORF">ERS686654_01144</name>
</gene>
<dbReference type="Pfam" id="PF01041">
    <property type="entry name" value="DegT_DnrJ_EryC1"/>
    <property type="match status" value="1"/>
</dbReference>
<dbReference type="RefSeq" id="WP_059435150.1">
    <property type="nucleotide sequence ID" value="NZ_FAVB01000002.1"/>
</dbReference>
<keyword evidence="6" id="KW-0808">Transferase</keyword>
<organism evidence="6 7">
    <name type="scientific">Campylobacter hyointestinalis subsp. hyointestinalis</name>
    <dbReference type="NCBI Taxonomy" id="91352"/>
    <lineage>
        <taxon>Bacteria</taxon>
        <taxon>Pseudomonadati</taxon>
        <taxon>Campylobacterota</taxon>
        <taxon>Epsilonproteobacteria</taxon>
        <taxon>Campylobacterales</taxon>
        <taxon>Campylobacteraceae</taxon>
        <taxon>Campylobacter</taxon>
    </lineage>
</organism>
<reference evidence="6 7" key="1">
    <citation type="submission" date="2015-11" db="EMBL/GenBank/DDBJ databases">
        <authorList>
            <consortium name="Pathogen Informatics"/>
        </authorList>
    </citation>
    <scope>NUCLEOTIDE SEQUENCE [LARGE SCALE GENOMIC DNA]</scope>
    <source>
        <strain evidence="6 7">006A-0059</strain>
    </source>
</reference>
<dbReference type="EC" id="2.6.1.87" evidence="6"/>
<dbReference type="Proteomes" id="UP000052237">
    <property type="component" value="Unassembled WGS sequence"/>
</dbReference>
<dbReference type="Gene3D" id="3.90.1150.10">
    <property type="entry name" value="Aspartate Aminotransferase, domain 1"/>
    <property type="match status" value="1"/>
</dbReference>
<dbReference type="SUPFAM" id="SSF53383">
    <property type="entry name" value="PLP-dependent transferases"/>
    <property type="match status" value="1"/>
</dbReference>
<accession>A0A0S4S3M5</accession>
<evidence type="ECO:0000313" key="6">
    <source>
        <dbReference type="EMBL" id="CUU80067.1"/>
    </source>
</evidence>
<dbReference type="PANTHER" id="PTHR30244:SF36">
    <property type="entry name" value="3-OXO-GLUCOSE-6-PHOSPHATE:GLUTAMATE AMINOTRANSFERASE"/>
    <property type="match status" value="1"/>
</dbReference>
<evidence type="ECO:0000256" key="2">
    <source>
        <dbReference type="ARBA" id="ARBA00037999"/>
    </source>
</evidence>
<dbReference type="GO" id="GO:0099620">
    <property type="term" value="F:UDP-4-amino-4-deoxy-L-arabinose aminotransferase"/>
    <property type="evidence" value="ECO:0007669"/>
    <property type="project" value="UniProtKB-EC"/>
</dbReference>
<keyword evidence="7" id="KW-1185">Reference proteome</keyword>
<dbReference type="Gene3D" id="3.40.640.10">
    <property type="entry name" value="Type I PLP-dependent aspartate aminotransferase-like (Major domain)"/>
    <property type="match status" value="1"/>
</dbReference>
<dbReference type="InterPro" id="IPR015422">
    <property type="entry name" value="PyrdxlP-dep_Trfase_small"/>
</dbReference>
<comment type="similarity">
    <text evidence="2 5">Belongs to the DegT/DnrJ/EryC1 family.</text>
</comment>
<dbReference type="InterPro" id="IPR015424">
    <property type="entry name" value="PyrdxlP-dep_Trfase"/>
</dbReference>
<evidence type="ECO:0000256" key="3">
    <source>
        <dbReference type="PIRSR" id="PIRSR000390-1"/>
    </source>
</evidence>
<sequence>MIEYENLRLSNEKLFKKYKENFEQFIQNGWYILGKQVDNFQNEFAKYIQIKHCIGVASGLDALTLAINALKLPKNSEIIVPSNTYIATILAVIRNGFKPILVEPDINSYNIDPLKIQEKITSKTKAILIVHLYGKSCDMDSILNLANQYNLPIIEDCAQAHGTKYNGKKVGSFGIGCFSFYPTKNLGALGDAGAITTQNDEIYIRLKSLRNYGSNKKYYNDELGYNSRLDEIQAGFLSIKLQILDDIIEHKRKLANIYFQNLSDEFIKPVLDQKYFDTYHIYNIRHKNRNQLKDYLLKHDIKTEIHYPLSPHRQKAMNDILSGDYPISDEIHNTTLSLPISYYHTENDIYKICETINGWLK</sequence>
<evidence type="ECO:0000256" key="1">
    <source>
        <dbReference type="ARBA" id="ARBA00022898"/>
    </source>
</evidence>
<dbReference type="PANTHER" id="PTHR30244">
    <property type="entry name" value="TRANSAMINASE"/>
    <property type="match status" value="1"/>
</dbReference>
<dbReference type="EMBL" id="FAVB01000002">
    <property type="protein sequence ID" value="CUU80067.1"/>
    <property type="molecule type" value="Genomic_DNA"/>
</dbReference>
<dbReference type="AlphaFoldDB" id="A0A0S4S3M5"/>
<keyword evidence="1 4" id="KW-0663">Pyridoxal phosphate</keyword>
<dbReference type="InterPro" id="IPR000653">
    <property type="entry name" value="DegT/StrS_aminotransferase"/>
</dbReference>
<evidence type="ECO:0000313" key="7">
    <source>
        <dbReference type="Proteomes" id="UP000052237"/>
    </source>
</evidence>
<proteinExistence type="inferred from homology"/>
<feature type="active site" description="Proton acceptor" evidence="3">
    <location>
        <position position="184"/>
    </location>
</feature>
<evidence type="ECO:0000256" key="5">
    <source>
        <dbReference type="RuleBase" id="RU004508"/>
    </source>
</evidence>
<dbReference type="GO" id="GO:0030170">
    <property type="term" value="F:pyridoxal phosphate binding"/>
    <property type="evidence" value="ECO:0007669"/>
    <property type="project" value="TreeGrafter"/>
</dbReference>
<dbReference type="GO" id="GO:0000271">
    <property type="term" value="P:polysaccharide biosynthetic process"/>
    <property type="evidence" value="ECO:0007669"/>
    <property type="project" value="TreeGrafter"/>
</dbReference>